<feature type="binding site" evidence="6">
    <location>
        <begin position="375"/>
        <end position="377"/>
    </location>
    <ligand>
        <name>FAD</name>
        <dbReference type="ChEBI" id="CHEBI:57692"/>
    </ligand>
</feature>
<keyword evidence="5 7" id="KW-0157">Chromophore</keyword>
<evidence type="ECO:0000256" key="2">
    <source>
        <dbReference type="ARBA" id="ARBA00017881"/>
    </source>
</evidence>
<dbReference type="InterPro" id="IPR036134">
    <property type="entry name" value="Crypto/Photolyase_FAD-like_sf"/>
</dbReference>
<feature type="binding site" evidence="6">
    <location>
        <position position="225"/>
    </location>
    <ligand>
        <name>FAD</name>
        <dbReference type="ChEBI" id="CHEBI:57692"/>
    </ligand>
</feature>
<dbReference type="Gene3D" id="1.25.40.80">
    <property type="match status" value="1"/>
</dbReference>
<dbReference type="InterPro" id="IPR005101">
    <property type="entry name" value="Cryptochr/Photolyase_FAD-bd"/>
</dbReference>
<gene>
    <name evidence="9" type="ORF">N476_00145</name>
</gene>
<comment type="function">
    <text evidence="7">May have a photoreceptor function.</text>
</comment>
<comment type="caution">
    <text evidence="9">The sequence shown here is derived from an EMBL/GenBank/DDBJ whole genome shotgun (WGS) entry which is preliminary data.</text>
</comment>
<evidence type="ECO:0000313" key="10">
    <source>
        <dbReference type="Proteomes" id="UP000076503"/>
    </source>
</evidence>
<dbReference type="GO" id="GO:0003677">
    <property type="term" value="F:DNA binding"/>
    <property type="evidence" value="ECO:0007669"/>
    <property type="project" value="TreeGrafter"/>
</dbReference>
<dbReference type="Gene3D" id="1.10.579.10">
    <property type="entry name" value="DNA Cyclobutane Dipyrimidine Photolyase, subunit A, domain 3"/>
    <property type="match status" value="1"/>
</dbReference>
<keyword evidence="4 6" id="KW-0274">FAD</keyword>
<dbReference type="RefSeq" id="WP_063359858.1">
    <property type="nucleotide sequence ID" value="NZ_AUXZ01000001.1"/>
</dbReference>
<evidence type="ECO:0000256" key="3">
    <source>
        <dbReference type="ARBA" id="ARBA00022630"/>
    </source>
</evidence>
<comment type="cofactor">
    <cofactor evidence="6 7">
        <name>FAD</name>
        <dbReference type="ChEBI" id="CHEBI:57692"/>
    </cofactor>
    <text evidence="6 7">Binds 1 FAD per subunit.</text>
</comment>
<dbReference type="SUPFAM" id="SSF52425">
    <property type="entry name" value="Cryptochrome/photolyase, N-terminal domain"/>
    <property type="match status" value="1"/>
</dbReference>
<comment type="similarity">
    <text evidence="1 7">Belongs to the DNA photolyase class-1 family.</text>
</comment>
<evidence type="ECO:0000256" key="7">
    <source>
        <dbReference type="RuleBase" id="RU367151"/>
    </source>
</evidence>
<evidence type="ECO:0000313" key="9">
    <source>
        <dbReference type="EMBL" id="KZN56520.1"/>
    </source>
</evidence>
<dbReference type="InterPro" id="IPR036155">
    <property type="entry name" value="Crypto/Photolyase_N_sf"/>
</dbReference>
<feature type="binding site" evidence="6">
    <location>
        <begin position="238"/>
        <end position="242"/>
    </location>
    <ligand>
        <name>FAD</name>
        <dbReference type="ChEBI" id="CHEBI:57692"/>
    </ligand>
</feature>
<dbReference type="PANTHER" id="PTHR11455:SF22">
    <property type="entry name" value="CRYPTOCHROME DASH"/>
    <property type="match status" value="1"/>
</dbReference>
<dbReference type="Gene3D" id="3.40.50.620">
    <property type="entry name" value="HUPs"/>
    <property type="match status" value="1"/>
</dbReference>
<protein>
    <recommendedName>
        <fullName evidence="2 7">Cryptochrome DASH</fullName>
    </recommendedName>
</protein>
<feature type="domain" description="Photolyase/cryptochrome alpha/beta" evidence="8">
    <location>
        <begin position="2"/>
        <end position="135"/>
    </location>
</feature>
<dbReference type="OrthoDB" id="9772484at2"/>
<dbReference type="SUPFAM" id="SSF48173">
    <property type="entry name" value="Cryptochrome/photolyase FAD-binding domain"/>
    <property type="match status" value="1"/>
</dbReference>
<dbReference type="GO" id="GO:0003913">
    <property type="term" value="F:DNA photolyase activity"/>
    <property type="evidence" value="ECO:0007669"/>
    <property type="project" value="InterPro"/>
</dbReference>
<dbReference type="PROSITE" id="PS51645">
    <property type="entry name" value="PHR_CRY_ALPHA_BETA"/>
    <property type="match status" value="1"/>
</dbReference>
<keyword evidence="3 6" id="KW-0285">Flavoprotein</keyword>
<dbReference type="InterPro" id="IPR014133">
    <property type="entry name" value="Cry_DASH"/>
</dbReference>
<dbReference type="NCBIfam" id="TIGR02765">
    <property type="entry name" value="crypto_DASH"/>
    <property type="match status" value="1"/>
</dbReference>
<dbReference type="InterPro" id="IPR014729">
    <property type="entry name" value="Rossmann-like_a/b/a_fold"/>
</dbReference>
<evidence type="ECO:0000256" key="6">
    <source>
        <dbReference type="PIRSR" id="PIRSR602081-1"/>
    </source>
</evidence>
<dbReference type="InterPro" id="IPR006050">
    <property type="entry name" value="DNA_photolyase_N"/>
</dbReference>
<dbReference type="AlphaFoldDB" id="A0A167GSU9"/>
<name>A0A167GSU9_9GAMM</name>
<dbReference type="EMBL" id="AUXZ01000001">
    <property type="protein sequence ID" value="KZN56520.1"/>
    <property type="molecule type" value="Genomic_DNA"/>
</dbReference>
<evidence type="ECO:0000256" key="4">
    <source>
        <dbReference type="ARBA" id="ARBA00022827"/>
    </source>
</evidence>
<dbReference type="PANTHER" id="PTHR11455">
    <property type="entry name" value="CRYPTOCHROME"/>
    <property type="match status" value="1"/>
</dbReference>
<dbReference type="Pfam" id="PF03441">
    <property type="entry name" value="FAD_binding_7"/>
    <property type="match status" value="1"/>
</dbReference>
<organism evidence="9 10">
    <name type="scientific">Pseudoalteromonas luteoviolacea H33</name>
    <dbReference type="NCBI Taxonomy" id="1365251"/>
    <lineage>
        <taxon>Bacteria</taxon>
        <taxon>Pseudomonadati</taxon>
        <taxon>Pseudomonadota</taxon>
        <taxon>Gammaproteobacteria</taxon>
        <taxon>Alteromonadales</taxon>
        <taxon>Pseudoalteromonadaceae</taxon>
        <taxon>Pseudoalteromonas</taxon>
    </lineage>
</organism>
<dbReference type="GO" id="GO:0000719">
    <property type="term" value="P:photoreactive repair"/>
    <property type="evidence" value="ECO:0007669"/>
    <property type="project" value="TreeGrafter"/>
</dbReference>
<dbReference type="PATRIC" id="fig|1365251.3.peg.28"/>
<comment type="cofactor">
    <cofactor evidence="7">
        <name>(6R)-5,10-methylene-5,6,7,8-tetrahydrofolate</name>
        <dbReference type="ChEBI" id="CHEBI:15636"/>
    </cofactor>
    <text evidence="7">Binds 1 5,10-methenyltetrahydrofolate (MTHF) per subunit.</text>
</comment>
<dbReference type="GO" id="GO:0071949">
    <property type="term" value="F:FAD binding"/>
    <property type="evidence" value="ECO:0007669"/>
    <property type="project" value="TreeGrafter"/>
</dbReference>
<reference evidence="9 10" key="1">
    <citation type="submission" date="2013-07" db="EMBL/GenBank/DDBJ databases">
        <title>Comparative Genomic and Metabolomic Analysis of Twelve Strains of Pseudoalteromonas luteoviolacea.</title>
        <authorList>
            <person name="Vynne N.G."/>
            <person name="Mansson M."/>
            <person name="Gram L."/>
        </authorList>
    </citation>
    <scope>NUCLEOTIDE SEQUENCE [LARGE SCALE GENOMIC DNA]</scope>
    <source>
        <strain evidence="9 10">H33</strain>
    </source>
</reference>
<evidence type="ECO:0000256" key="1">
    <source>
        <dbReference type="ARBA" id="ARBA00005862"/>
    </source>
</evidence>
<accession>A0A167GSU9</accession>
<dbReference type="Proteomes" id="UP000076503">
    <property type="component" value="Unassembled WGS sequence"/>
</dbReference>
<evidence type="ECO:0000259" key="8">
    <source>
        <dbReference type="PROSITE" id="PS51645"/>
    </source>
</evidence>
<evidence type="ECO:0000256" key="5">
    <source>
        <dbReference type="ARBA" id="ARBA00022991"/>
    </source>
</evidence>
<sequence>MSKALYWFTDDLRLQDNLALNSTLYASSSIMFIYVVDESLFSATNFDHVHLGEKRLKFIQQSLSDLSEQLQQLGYELYVFKGHSREVINHVITQMEIEVVGSHLGCGYDERTAFEHIKSDNGKVRFIHQHNNLLFGPQQLEDKDLSGSFSKFRKKADKLQVSSYVEDTFSETLPLPLVVDSTVTEKYMCKVDGSMANNESLLQGGEKSALDYLEEYFSTQSASSYKMTRNALDGKYNSTQFSPYLSVGNISPRQIINRLDMYEQQHGANDSTYWIRFELMWRDFFHHKAIQKGSSLFKFAGEKGARPLTTFYPQRFKRWCNGTTQFPLVNACMRELNETGFMSNRGRQIVASCLVNELQVDWRYGAAYFQQQLIDYDVASNWGNWQYIAGVGDDPRGGRHFNIEKQAQMYDPDGTFQEKWSSHPNLFSEDVDMVDWPVMSEKHGH</sequence>
<proteinExistence type="inferred from homology"/>
<dbReference type="Pfam" id="PF00875">
    <property type="entry name" value="DNA_photolyase"/>
    <property type="match status" value="1"/>
</dbReference>
<dbReference type="PRINTS" id="PR00147">
    <property type="entry name" value="DNAPHOTLYASE"/>
</dbReference>
<dbReference type="InterPro" id="IPR002081">
    <property type="entry name" value="Cryptochrome/DNA_photolyase_1"/>
</dbReference>